<feature type="domain" description="Glycosyltransferase 2-like" evidence="1">
    <location>
        <begin position="344"/>
        <end position="512"/>
    </location>
</feature>
<keyword evidence="2" id="KW-0808">Transferase</keyword>
<dbReference type="AlphaFoldDB" id="A0A5D6W8K1"/>
<keyword evidence="3" id="KW-1185">Reference proteome</keyword>
<sequence length="660" mass="76128">MIMITLCYIVRDERMALQKSIASCAGCYDELVVVDTGSTDGTIELAEMLGARVISFPWQDDFSAARNFAIEQCRGDWILFLDADEYFAEGSAVHIPMAVSKAQQANVPALLIWRRDVDYDNYGEMLAELYVMRLFRRDSQFRYEGLIHEQLCERGKEIQNVAAVPRDRCCLIHTGYSGKLSRNKAERNLRILLKELRQTARPQRLYGFLADAYYGLADNEQALHYAWLDVGLGRRMVTYASRSWRILLHLLADRRDKYFERLAAVKSAVKEFPEIAEFHAEYAECLAEAQLYEKAGQEAEKAIRTFQDYRGIEPMFFNEEMAALLMKRASDWNDRKKGEHSAVSVIVPVYNAGHWLRPCLESILGQTFKNFELILVEDHSLDNSFSICQEVAALPKVRLLRTEKNSGAAVVRNVGLQAASGKYVTFIDADDEVELDYLANLYRAAEESGAEVVLMGCKSREENTASEAVWQEYPITNREYLLPTDIHSRVKALFQQILPTVPWGRLIRRDFLITHGIYFRDMKYYEDSLFQIPVLIEADKYLLLPATKYRYRVHGNSVTHLGTIEERIKNYISSCIKAFQWLQLYIRKSDKIKHSPVIRSMLELYFMDYLFKGPMREAVGKLPLEKIQLVVDDVTQLEFRENADFVALLMMKCLHNNHTP</sequence>
<dbReference type="Pfam" id="PF00535">
    <property type="entry name" value="Glycos_transf_2"/>
    <property type="match status" value="2"/>
</dbReference>
<feature type="domain" description="Glycosyltransferase 2-like" evidence="1">
    <location>
        <begin position="16"/>
        <end position="130"/>
    </location>
</feature>
<reference evidence="2 3" key="1">
    <citation type="submission" date="2019-08" db="EMBL/GenBank/DDBJ databases">
        <title>Selenomonas sp. mPRGC5 and Selenomonas sp. mPRGC8 isolated from ruminal fluid of dairy goat (Capra hircus).</title>
        <authorList>
            <person name="Poothong S."/>
            <person name="Nuengjamnong C."/>
            <person name="Tanasupawat S."/>
        </authorList>
    </citation>
    <scope>NUCLEOTIDE SEQUENCE [LARGE SCALE GENOMIC DNA]</scope>
    <source>
        <strain evidence="3">mPRGC5</strain>
    </source>
</reference>
<dbReference type="GO" id="GO:0016757">
    <property type="term" value="F:glycosyltransferase activity"/>
    <property type="evidence" value="ECO:0007669"/>
    <property type="project" value="UniProtKB-KW"/>
</dbReference>
<protein>
    <submittedName>
        <fullName evidence="2">Glycosyltransferase</fullName>
    </submittedName>
</protein>
<proteinExistence type="predicted"/>
<name>A0A5D6W8K1_9FIRM</name>
<dbReference type="InterPro" id="IPR001173">
    <property type="entry name" value="Glyco_trans_2-like"/>
</dbReference>
<dbReference type="EMBL" id="VTOY01000002">
    <property type="protein sequence ID" value="TYZ24140.1"/>
    <property type="molecule type" value="Genomic_DNA"/>
</dbReference>
<dbReference type="InterPro" id="IPR029044">
    <property type="entry name" value="Nucleotide-diphossugar_trans"/>
</dbReference>
<evidence type="ECO:0000313" key="2">
    <source>
        <dbReference type="EMBL" id="TYZ24140.1"/>
    </source>
</evidence>
<dbReference type="SUPFAM" id="SSF53448">
    <property type="entry name" value="Nucleotide-diphospho-sugar transferases"/>
    <property type="match status" value="2"/>
</dbReference>
<dbReference type="Proteomes" id="UP000323646">
    <property type="component" value="Unassembled WGS sequence"/>
</dbReference>
<dbReference type="OrthoDB" id="9815923at2"/>
<dbReference type="PANTHER" id="PTHR43630">
    <property type="entry name" value="POLY-BETA-1,6-N-ACETYL-D-GLUCOSAMINE SYNTHASE"/>
    <property type="match status" value="1"/>
</dbReference>
<dbReference type="PANTHER" id="PTHR43630:SF2">
    <property type="entry name" value="GLYCOSYLTRANSFERASE"/>
    <property type="match status" value="1"/>
</dbReference>
<comment type="caution">
    <text evidence="2">The sequence shown here is derived from an EMBL/GenBank/DDBJ whole genome shotgun (WGS) entry which is preliminary data.</text>
</comment>
<evidence type="ECO:0000259" key="1">
    <source>
        <dbReference type="Pfam" id="PF00535"/>
    </source>
</evidence>
<organism evidence="2 3">
    <name type="scientific">Selenomonas ruminis</name>
    <dbReference type="NCBI Taxonomy" id="2593411"/>
    <lineage>
        <taxon>Bacteria</taxon>
        <taxon>Bacillati</taxon>
        <taxon>Bacillota</taxon>
        <taxon>Negativicutes</taxon>
        <taxon>Selenomonadales</taxon>
        <taxon>Selenomonadaceae</taxon>
        <taxon>Selenomonas</taxon>
    </lineage>
</organism>
<dbReference type="CDD" id="cd00761">
    <property type="entry name" value="Glyco_tranf_GTA_type"/>
    <property type="match status" value="1"/>
</dbReference>
<accession>A0A5D6W8K1</accession>
<evidence type="ECO:0000313" key="3">
    <source>
        <dbReference type="Proteomes" id="UP000323646"/>
    </source>
</evidence>
<gene>
    <name evidence="2" type="ORF">FZ040_05340</name>
</gene>
<dbReference type="Gene3D" id="3.90.550.10">
    <property type="entry name" value="Spore Coat Polysaccharide Biosynthesis Protein SpsA, Chain A"/>
    <property type="match status" value="2"/>
</dbReference>
<dbReference type="CDD" id="cd02511">
    <property type="entry name" value="Beta4Glucosyltransferase"/>
    <property type="match status" value="1"/>
</dbReference>